<dbReference type="GO" id="GO:0005794">
    <property type="term" value="C:Golgi apparatus"/>
    <property type="evidence" value="ECO:0007669"/>
    <property type="project" value="TreeGrafter"/>
</dbReference>
<dbReference type="GO" id="GO:0006892">
    <property type="term" value="P:post-Golgi vesicle-mediated transport"/>
    <property type="evidence" value="ECO:0007669"/>
    <property type="project" value="TreeGrafter"/>
</dbReference>
<dbReference type="PANTHER" id="PTHR12106:SF27">
    <property type="entry name" value="SORTILIN-RELATED RECEPTOR"/>
    <property type="match status" value="1"/>
</dbReference>
<proteinExistence type="predicted"/>
<dbReference type="Proteomes" id="UP000031668">
    <property type="component" value="Unassembled WGS sequence"/>
</dbReference>
<keyword evidence="3" id="KW-1185">Reference proteome</keyword>
<dbReference type="InterPro" id="IPR050310">
    <property type="entry name" value="VPS10-sortilin"/>
</dbReference>
<comment type="caution">
    <text evidence="2">The sequence shown here is derived from an EMBL/GenBank/DDBJ whole genome shotgun (WGS) entry which is preliminary data.</text>
</comment>
<keyword evidence="2" id="KW-0675">Receptor</keyword>
<dbReference type="AlphaFoldDB" id="A0A0C2ISR4"/>
<dbReference type="EMBL" id="JWZT01002856">
    <property type="protein sequence ID" value="KII68484.1"/>
    <property type="molecule type" value="Genomic_DNA"/>
</dbReference>
<organism evidence="2 3">
    <name type="scientific">Thelohanellus kitauei</name>
    <name type="common">Myxosporean</name>
    <dbReference type="NCBI Taxonomy" id="669202"/>
    <lineage>
        <taxon>Eukaryota</taxon>
        <taxon>Metazoa</taxon>
        <taxon>Cnidaria</taxon>
        <taxon>Myxozoa</taxon>
        <taxon>Myxosporea</taxon>
        <taxon>Bivalvulida</taxon>
        <taxon>Platysporina</taxon>
        <taxon>Myxobolidae</taxon>
        <taxon>Thelohanellus</taxon>
    </lineage>
</organism>
<dbReference type="InterPro" id="IPR031777">
    <property type="entry name" value="Sortilin_C"/>
</dbReference>
<accession>A0A0C2ISR4</accession>
<dbReference type="SUPFAM" id="SSF50939">
    <property type="entry name" value="Sialidases"/>
    <property type="match status" value="1"/>
</dbReference>
<dbReference type="InterPro" id="IPR036278">
    <property type="entry name" value="Sialidase_sf"/>
</dbReference>
<reference evidence="2 3" key="1">
    <citation type="journal article" date="2014" name="Genome Biol. Evol.">
        <title>The genome of the myxosporean Thelohanellus kitauei shows adaptations to nutrient acquisition within its fish host.</title>
        <authorList>
            <person name="Yang Y."/>
            <person name="Xiong J."/>
            <person name="Zhou Z."/>
            <person name="Huo F."/>
            <person name="Miao W."/>
            <person name="Ran C."/>
            <person name="Liu Y."/>
            <person name="Zhang J."/>
            <person name="Feng J."/>
            <person name="Wang M."/>
            <person name="Wang M."/>
            <person name="Wang L."/>
            <person name="Yao B."/>
        </authorList>
    </citation>
    <scope>NUCLEOTIDE SEQUENCE [LARGE SCALE GENOMIC DNA]</scope>
    <source>
        <strain evidence="2">Wuqing</strain>
    </source>
</reference>
<dbReference type="PANTHER" id="PTHR12106">
    <property type="entry name" value="SORTILIN RELATED"/>
    <property type="match status" value="1"/>
</dbReference>
<dbReference type="OrthoDB" id="5949766at2759"/>
<protein>
    <submittedName>
        <fullName evidence="2">VPS10 domain-containing receptor SorCS3</fullName>
    </submittedName>
</protein>
<feature type="domain" description="Sortilin C-terminal" evidence="1">
    <location>
        <begin position="308"/>
        <end position="434"/>
    </location>
</feature>
<evidence type="ECO:0000313" key="3">
    <source>
        <dbReference type="Proteomes" id="UP000031668"/>
    </source>
</evidence>
<evidence type="ECO:0000259" key="1">
    <source>
        <dbReference type="Pfam" id="PF15901"/>
    </source>
</evidence>
<dbReference type="Pfam" id="PF15901">
    <property type="entry name" value="Sortilin_C"/>
    <property type="match status" value="1"/>
</dbReference>
<evidence type="ECO:0000313" key="2">
    <source>
        <dbReference type="EMBL" id="KII68484.1"/>
    </source>
</evidence>
<name>A0A0C2ISR4_THEKT</name>
<dbReference type="GO" id="GO:0016020">
    <property type="term" value="C:membrane"/>
    <property type="evidence" value="ECO:0007669"/>
    <property type="project" value="TreeGrafter"/>
</dbReference>
<gene>
    <name evidence="2" type="ORF">RF11_06922</name>
</gene>
<sequence length="446" mass="51777">MPHGFGRPHGSFILVGYCCLKIANNTVRIVCVSSNFKDMHVFDNVQRFHLIRHEIIVLEYDQSIEKYLILRILHIDKSKYIATKILHRFHFEGKTDTSVYRNFDWSFYFNGNLYLLVQKNGSNLCLCMIDQYEQLIQLVCNLSTHDLEDDKCPVVINPHLPGVIYANLKNDDLMTRTYLSLDNGKNFLPISFKGDSGCDENNCSVELHLRCSKDFIQTHFPEKWIVKFEGSAHKNGFTSRHTFVSFNGGKRWKLFNSRIENLVIVNSGGLMFGAESETGKIWYSYDEGWNWHKKYVFAYNFVLVQPLESTNNLVIAGINYDERKNISTLFLFNFSHVISNFYLMKDRMCQKEDFETWYVPRYFGNCFQGEEISYMKKSSFALCVDNGAFGRGTSNSCPCSLEDFHCKPNYYSKDNFCVLDPFSGPIEPRTKCLDGGKPLTRWNGYD</sequence>